<feature type="region of interest" description="Disordered" evidence="1">
    <location>
        <begin position="139"/>
        <end position="185"/>
    </location>
</feature>
<keyword evidence="3" id="KW-1185">Reference proteome</keyword>
<evidence type="ECO:0000313" key="3">
    <source>
        <dbReference type="Proteomes" id="UP000000450"/>
    </source>
</evidence>
<sequence>MGNIGSFFPSSSSYPLRVCGMSPVIAFLLFTTLSLAMASPASAQTRYSCRDEQGAVYTLARPCPKGMVTTAVSAGPVEPRVEPRSYAPTPSRRSSAMREVPEYESYMSGRCRTLQNSIRGASANGSSYDVIAGMQREYRRDCSDEESDAASRYYRERREARSQRRTEREREEQAQLAQEEQESRKALQCAESKRILAAKRARTDLTPGERNDLRRFETNVITRCGDF</sequence>
<dbReference type="KEGG" id="dia:Dtpsy_0600"/>
<evidence type="ECO:0008006" key="4">
    <source>
        <dbReference type="Google" id="ProtNLM"/>
    </source>
</evidence>
<evidence type="ECO:0000256" key="1">
    <source>
        <dbReference type="SAM" id="MobiDB-lite"/>
    </source>
</evidence>
<proteinExistence type="predicted"/>
<dbReference type="EMBL" id="CP001392">
    <property type="protein sequence ID" value="ACM32080.1"/>
    <property type="molecule type" value="Genomic_DNA"/>
</dbReference>
<accession>A0A9J9U9P6</accession>
<feature type="region of interest" description="Disordered" evidence="1">
    <location>
        <begin position="74"/>
        <end position="100"/>
    </location>
</feature>
<reference evidence="2 3" key="1">
    <citation type="journal article" date="2010" name="J. Bacteriol.">
        <title>Completed genome sequence of the anaerobic iron-oxidizing bacterium Acidovorax ebreus strain TPSY.</title>
        <authorList>
            <person name="Byrne-Bailey K.G."/>
            <person name="Weber K.A."/>
            <person name="Chair A.H."/>
            <person name="Bose S."/>
            <person name="Knox T."/>
            <person name="Spanbauer T.L."/>
            <person name="Chertkov O."/>
            <person name="Coates J.D."/>
        </authorList>
    </citation>
    <scope>NUCLEOTIDE SEQUENCE [LARGE SCALE GENOMIC DNA]</scope>
    <source>
        <strain evidence="2 3">TPSY</strain>
    </source>
</reference>
<dbReference type="Proteomes" id="UP000000450">
    <property type="component" value="Chromosome"/>
</dbReference>
<organism evidence="2 3">
    <name type="scientific">Acidovorax ebreus (strain TPSY)</name>
    <name type="common">Diaphorobacter sp. (strain TPSY)</name>
    <dbReference type="NCBI Taxonomy" id="535289"/>
    <lineage>
        <taxon>Bacteria</taxon>
        <taxon>Pseudomonadati</taxon>
        <taxon>Pseudomonadota</taxon>
        <taxon>Betaproteobacteria</taxon>
        <taxon>Burkholderiales</taxon>
        <taxon>Comamonadaceae</taxon>
        <taxon>Diaphorobacter</taxon>
    </lineage>
</organism>
<protein>
    <recommendedName>
        <fullName evidence="4">DUF4124 domain-containing protein</fullName>
    </recommendedName>
</protein>
<evidence type="ECO:0000313" key="2">
    <source>
        <dbReference type="EMBL" id="ACM32080.1"/>
    </source>
</evidence>
<gene>
    <name evidence="2" type="ordered locus">Dtpsy_0600</name>
</gene>
<name>A0A9J9U9P6_ACIET</name>
<feature type="compositionally biased region" description="Basic and acidic residues" evidence="1">
    <location>
        <begin position="153"/>
        <end position="173"/>
    </location>
</feature>
<dbReference type="AlphaFoldDB" id="A0A9J9U9P6"/>